<dbReference type="InterPro" id="IPR024046">
    <property type="entry name" value="Flagellar_assmbl_FliW_dom_sf"/>
</dbReference>
<evidence type="ECO:0000313" key="5">
    <source>
        <dbReference type="EMBL" id="GAQ94250.1"/>
    </source>
</evidence>
<keyword evidence="2 4" id="KW-1005">Bacterial flagellum biogenesis</keyword>
<dbReference type="SUPFAM" id="SSF141457">
    <property type="entry name" value="BH3618-like"/>
    <property type="match status" value="1"/>
</dbReference>
<comment type="subunit">
    <text evidence="4">Interacts with translational regulator CsrA and flagellin(s).</text>
</comment>
<keyword evidence="5" id="KW-0969">Cilium</keyword>
<dbReference type="InterPro" id="IPR003775">
    <property type="entry name" value="Flagellar_assembly_factor_FliW"/>
</dbReference>
<keyword evidence="5" id="KW-0282">Flagellum</keyword>
<evidence type="ECO:0000256" key="3">
    <source>
        <dbReference type="ARBA" id="ARBA00022845"/>
    </source>
</evidence>
<dbReference type="HAMAP" id="MF_01185">
    <property type="entry name" value="FliW"/>
    <property type="match status" value="1"/>
</dbReference>
<dbReference type="OrthoDB" id="9790396at2"/>
<comment type="caution">
    <text evidence="5">The sequence shown here is derived from an EMBL/GenBank/DDBJ whole genome shotgun (WGS) entry which is preliminary data.</text>
</comment>
<evidence type="ECO:0000313" key="6">
    <source>
        <dbReference type="Proteomes" id="UP000054976"/>
    </source>
</evidence>
<accession>A0A0U9HR97</accession>
<gene>
    <name evidence="4" type="primary">fliW</name>
    <name evidence="5" type="ORF">TAGGR_1429</name>
</gene>
<dbReference type="PANTHER" id="PTHR39190:SF1">
    <property type="entry name" value="FLAGELLAR ASSEMBLY FACTOR FLIW"/>
    <property type="match status" value="1"/>
</dbReference>
<dbReference type="GO" id="GO:0006417">
    <property type="term" value="P:regulation of translation"/>
    <property type="evidence" value="ECO:0007669"/>
    <property type="project" value="UniProtKB-KW"/>
</dbReference>
<evidence type="ECO:0000256" key="4">
    <source>
        <dbReference type="HAMAP-Rule" id="MF_01185"/>
    </source>
</evidence>
<dbReference type="Proteomes" id="UP000054976">
    <property type="component" value="Unassembled WGS sequence"/>
</dbReference>
<keyword evidence="3 4" id="KW-0810">Translation regulation</keyword>
<comment type="subcellular location">
    <subcellularLocation>
        <location evidence="4">Cytoplasm</location>
    </subcellularLocation>
</comment>
<evidence type="ECO:0000256" key="2">
    <source>
        <dbReference type="ARBA" id="ARBA00022795"/>
    </source>
</evidence>
<reference evidence="6" key="1">
    <citation type="submission" date="2016-01" db="EMBL/GenBank/DDBJ databases">
        <title>Draft genome sequence of Thermodesulfovibrio aggregans strain TGE-P1.</title>
        <authorList>
            <person name="Sekiguchi Y."/>
            <person name="Ohashi A."/>
            <person name="Matsuura N."/>
            <person name="Tourlousse M.D."/>
        </authorList>
    </citation>
    <scope>NUCLEOTIDE SEQUENCE [LARGE SCALE GENOMIC DNA]</scope>
    <source>
        <strain evidence="6">TGE-P1</strain>
    </source>
</reference>
<dbReference type="EMBL" id="BCNO01000001">
    <property type="protein sequence ID" value="GAQ94250.1"/>
    <property type="molecule type" value="Genomic_DNA"/>
</dbReference>
<dbReference type="Pfam" id="PF02623">
    <property type="entry name" value="FliW"/>
    <property type="match status" value="1"/>
</dbReference>
<protein>
    <recommendedName>
        <fullName evidence="4">Flagellar assembly factor FliW</fullName>
    </recommendedName>
</protein>
<evidence type="ECO:0000256" key="1">
    <source>
        <dbReference type="ARBA" id="ARBA00022490"/>
    </source>
</evidence>
<organism evidence="5 6">
    <name type="scientific">Thermodesulfovibrio aggregans</name>
    <dbReference type="NCBI Taxonomy" id="86166"/>
    <lineage>
        <taxon>Bacteria</taxon>
        <taxon>Pseudomonadati</taxon>
        <taxon>Nitrospirota</taxon>
        <taxon>Thermodesulfovibrionia</taxon>
        <taxon>Thermodesulfovibrionales</taxon>
        <taxon>Thermodesulfovibrionaceae</taxon>
        <taxon>Thermodesulfovibrio</taxon>
    </lineage>
</organism>
<dbReference type="GO" id="GO:0005737">
    <property type="term" value="C:cytoplasm"/>
    <property type="evidence" value="ECO:0007669"/>
    <property type="project" value="UniProtKB-SubCell"/>
</dbReference>
<keyword evidence="5" id="KW-0966">Cell projection</keyword>
<dbReference type="Gene3D" id="2.30.290.10">
    <property type="entry name" value="BH3618-like"/>
    <property type="match status" value="1"/>
</dbReference>
<comment type="function">
    <text evidence="4">Acts as an anti-CsrA protein, binds CsrA and prevents it from repressing translation of its target genes, one of which is flagellin. Binds to flagellin and participates in the assembly of the flagellum.</text>
</comment>
<keyword evidence="1 4" id="KW-0963">Cytoplasm</keyword>
<keyword evidence="6" id="KW-1185">Reference proteome</keyword>
<proteinExistence type="inferred from homology"/>
<dbReference type="STRING" id="86166.TAGGR_1429"/>
<dbReference type="RefSeq" id="WP_153000417.1">
    <property type="nucleotide sequence ID" value="NZ_BCNO01000001.1"/>
</dbReference>
<keyword evidence="4" id="KW-0143">Chaperone</keyword>
<dbReference type="AlphaFoldDB" id="A0A0U9HR97"/>
<dbReference type="PANTHER" id="PTHR39190">
    <property type="entry name" value="FLAGELLAR ASSEMBLY FACTOR FLIW"/>
    <property type="match status" value="1"/>
</dbReference>
<comment type="similarity">
    <text evidence="4">Belongs to the FliW family.</text>
</comment>
<name>A0A0U9HR97_9BACT</name>
<dbReference type="GO" id="GO:0044780">
    <property type="term" value="P:bacterial-type flagellum assembly"/>
    <property type="evidence" value="ECO:0007669"/>
    <property type="project" value="UniProtKB-UniRule"/>
</dbReference>
<sequence>MIKIQSSRFGELEIDENEIINFPCGIPGIPFEKFILRDLIEPVKWLIAVDDPDVAMLVVPPFKFFPTYGFELSDEISSILEAEKEEDIEVYVALLKYNDGVAANLKSPFIINKNKKIGVQILLEDEKYSFKEPIKK</sequence>